<organism evidence="1 2">
    <name type="scientific">Modicella reniformis</name>
    <dbReference type="NCBI Taxonomy" id="1440133"/>
    <lineage>
        <taxon>Eukaryota</taxon>
        <taxon>Fungi</taxon>
        <taxon>Fungi incertae sedis</taxon>
        <taxon>Mucoromycota</taxon>
        <taxon>Mortierellomycotina</taxon>
        <taxon>Mortierellomycetes</taxon>
        <taxon>Mortierellales</taxon>
        <taxon>Mortierellaceae</taxon>
        <taxon>Modicella</taxon>
    </lineage>
</organism>
<protein>
    <submittedName>
        <fullName evidence="1">Uncharacterized protein</fullName>
    </submittedName>
</protein>
<gene>
    <name evidence="1" type="ORF">BGZ65_008438</name>
</gene>
<name>A0A9P6LX21_9FUNG</name>
<keyword evidence="2" id="KW-1185">Reference proteome</keyword>
<dbReference type="EMBL" id="JAAAHW010007492">
    <property type="protein sequence ID" value="KAF9947916.1"/>
    <property type="molecule type" value="Genomic_DNA"/>
</dbReference>
<dbReference type="AlphaFoldDB" id="A0A9P6LX21"/>
<accession>A0A9P6LX21</accession>
<evidence type="ECO:0000313" key="1">
    <source>
        <dbReference type="EMBL" id="KAF9947916.1"/>
    </source>
</evidence>
<sequence length="91" mass="10606">KKKKKKKKIPIPPFFLKIPSDSVHVDSIVAEDLDVIDPNSNWNDVLNHDHELRHLGCVLNHVETVDGFVLEPWEHILLESEFRDGFKDRNI</sequence>
<comment type="caution">
    <text evidence="1">The sequence shown here is derived from an EMBL/GenBank/DDBJ whole genome shotgun (WGS) entry which is preliminary data.</text>
</comment>
<feature type="non-terminal residue" evidence="1">
    <location>
        <position position="1"/>
    </location>
</feature>
<dbReference type="Proteomes" id="UP000749646">
    <property type="component" value="Unassembled WGS sequence"/>
</dbReference>
<evidence type="ECO:0000313" key="2">
    <source>
        <dbReference type="Proteomes" id="UP000749646"/>
    </source>
</evidence>
<proteinExistence type="predicted"/>
<reference evidence="1" key="1">
    <citation type="journal article" date="2020" name="Fungal Divers.">
        <title>Resolving the Mortierellaceae phylogeny through synthesis of multi-gene phylogenetics and phylogenomics.</title>
        <authorList>
            <person name="Vandepol N."/>
            <person name="Liber J."/>
            <person name="Desiro A."/>
            <person name="Na H."/>
            <person name="Kennedy M."/>
            <person name="Barry K."/>
            <person name="Grigoriev I.V."/>
            <person name="Miller A.N."/>
            <person name="O'Donnell K."/>
            <person name="Stajich J.E."/>
            <person name="Bonito G."/>
        </authorList>
    </citation>
    <scope>NUCLEOTIDE SEQUENCE</scope>
    <source>
        <strain evidence="1">MES-2147</strain>
    </source>
</reference>